<dbReference type="InterPro" id="IPR013750">
    <property type="entry name" value="GHMP_kinase_C_dom"/>
</dbReference>
<keyword evidence="11" id="KW-0067">ATP-binding</keyword>
<dbReference type="EMBL" id="PGCI01000796">
    <property type="protein sequence ID" value="PLW15474.1"/>
    <property type="molecule type" value="Genomic_DNA"/>
</dbReference>
<reference evidence="23 24" key="1">
    <citation type="submission" date="2017-11" db="EMBL/GenBank/DDBJ databases">
        <title>De novo assembly and phasing of dikaryotic genomes from two isolates of Puccinia coronata f. sp. avenae, the causal agent of oat crown rust.</title>
        <authorList>
            <person name="Miller M.E."/>
            <person name="Zhang Y."/>
            <person name="Omidvar V."/>
            <person name="Sperschneider J."/>
            <person name="Schwessinger B."/>
            <person name="Raley C."/>
            <person name="Palmer J.M."/>
            <person name="Garnica D."/>
            <person name="Upadhyaya N."/>
            <person name="Rathjen J."/>
            <person name="Taylor J.M."/>
            <person name="Park R.F."/>
            <person name="Dodds P.N."/>
            <person name="Hirsch C.D."/>
            <person name="Kianian S.F."/>
            <person name="Figueroa M."/>
        </authorList>
    </citation>
    <scope>NUCLEOTIDE SEQUENCE [LARGE SCALE GENOMIC DNA]</scope>
    <source>
        <strain evidence="23">12SD80</strain>
    </source>
</reference>
<dbReference type="InterPro" id="IPR015424">
    <property type="entry name" value="PyrdxlP-dep_Trfase"/>
</dbReference>
<accession>A0A2N5SQG2</accession>
<dbReference type="SUPFAM" id="SSF53383">
    <property type="entry name" value="PLP-dependent transferases"/>
    <property type="match status" value="1"/>
</dbReference>
<keyword evidence="16" id="KW-0443">Lipid metabolism</keyword>
<comment type="pathway">
    <text evidence="19">Isoprenoid biosynthesis; isopentenyl diphosphate biosynthesis via mevalonate pathway; isopentenyl diphosphate from (R)-mevalonate: step 1/3.</text>
</comment>
<protein>
    <recommendedName>
        <fullName evidence="4">mevalonate kinase</fullName>
        <ecNumber evidence="4">2.7.1.36</ecNumber>
    </recommendedName>
</protein>
<evidence type="ECO:0000256" key="8">
    <source>
        <dbReference type="ARBA" id="ARBA00022723"/>
    </source>
</evidence>
<dbReference type="InterPro" id="IPR006205">
    <property type="entry name" value="Mev_gal_kin"/>
</dbReference>
<keyword evidence="9" id="KW-0547">Nucleotide-binding</keyword>
<dbReference type="InterPro" id="IPR015422">
    <property type="entry name" value="PyrdxlP-dep_Trfase_small"/>
</dbReference>
<dbReference type="PANTHER" id="PTHR43290">
    <property type="entry name" value="MEVALONATE KINASE"/>
    <property type="match status" value="1"/>
</dbReference>
<dbReference type="Gene3D" id="3.30.230.10">
    <property type="match status" value="2"/>
</dbReference>
<evidence type="ECO:0000256" key="2">
    <source>
        <dbReference type="ARBA" id="ARBA00004496"/>
    </source>
</evidence>
<gene>
    <name evidence="23" type="ORF">PCASD_18976</name>
</gene>
<keyword evidence="7" id="KW-0808">Transferase</keyword>
<dbReference type="InterPro" id="IPR014721">
    <property type="entry name" value="Ribsml_uS5_D2-typ_fold_subgr"/>
</dbReference>
<dbReference type="InterPro" id="IPR036554">
    <property type="entry name" value="GHMP_kinase_C_sf"/>
</dbReference>
<dbReference type="GO" id="GO:0046872">
    <property type="term" value="F:metal ion binding"/>
    <property type="evidence" value="ECO:0007669"/>
    <property type="project" value="UniProtKB-KW"/>
</dbReference>
<comment type="similarity">
    <text evidence="3">Belongs to the GHMP kinase family. Mevalonate kinase subfamily.</text>
</comment>
<dbReference type="FunFam" id="3.30.70.890:FF:000003">
    <property type="entry name" value="Mevalonate kinase"/>
    <property type="match status" value="1"/>
</dbReference>
<keyword evidence="18" id="KW-0753">Steroid metabolism</keyword>
<evidence type="ECO:0000313" key="23">
    <source>
        <dbReference type="EMBL" id="PLW15474.1"/>
    </source>
</evidence>
<dbReference type="PRINTS" id="PR00959">
    <property type="entry name" value="MEVGALKINASE"/>
</dbReference>
<evidence type="ECO:0000256" key="18">
    <source>
        <dbReference type="ARBA" id="ARBA00023221"/>
    </source>
</evidence>
<comment type="similarity">
    <text evidence="20">Belongs to the trans-sulfuration enzymes family.</text>
</comment>
<keyword evidence="15" id="KW-0756">Sterol biosynthesis</keyword>
<evidence type="ECO:0000256" key="13">
    <source>
        <dbReference type="ARBA" id="ARBA00022898"/>
    </source>
</evidence>
<keyword evidence="5" id="KW-0963">Cytoplasm</keyword>
<proteinExistence type="inferred from homology"/>
<evidence type="ECO:0000256" key="11">
    <source>
        <dbReference type="ARBA" id="ARBA00022840"/>
    </source>
</evidence>
<comment type="subcellular location">
    <subcellularLocation>
        <location evidence="2">Cytoplasm</location>
    </subcellularLocation>
</comment>
<organism evidence="23 24">
    <name type="scientific">Puccinia coronata f. sp. avenae</name>
    <dbReference type="NCBI Taxonomy" id="200324"/>
    <lineage>
        <taxon>Eukaryota</taxon>
        <taxon>Fungi</taxon>
        <taxon>Dikarya</taxon>
        <taxon>Basidiomycota</taxon>
        <taxon>Pucciniomycotina</taxon>
        <taxon>Pucciniomycetes</taxon>
        <taxon>Pucciniales</taxon>
        <taxon>Pucciniaceae</taxon>
        <taxon>Puccinia</taxon>
    </lineage>
</organism>
<evidence type="ECO:0000259" key="22">
    <source>
        <dbReference type="Pfam" id="PF08544"/>
    </source>
</evidence>
<comment type="cofactor">
    <cofactor evidence="1 20">
        <name>pyridoxal 5'-phosphate</name>
        <dbReference type="ChEBI" id="CHEBI:597326"/>
    </cofactor>
</comment>
<dbReference type="Proteomes" id="UP000235392">
    <property type="component" value="Unassembled WGS sequence"/>
</dbReference>
<dbReference type="EC" id="2.7.1.36" evidence="4"/>
<dbReference type="Pfam" id="PF08544">
    <property type="entry name" value="GHMP_kinases_C"/>
    <property type="match status" value="1"/>
</dbReference>
<dbReference type="Gene3D" id="3.90.1150.10">
    <property type="entry name" value="Aspartate Aminotransferase, domain 1"/>
    <property type="match status" value="1"/>
</dbReference>
<evidence type="ECO:0000256" key="19">
    <source>
        <dbReference type="ARBA" id="ARBA00029438"/>
    </source>
</evidence>
<feature type="domain" description="GHMP kinase C-terminal" evidence="22">
    <location>
        <begin position="330"/>
        <end position="395"/>
    </location>
</feature>
<dbReference type="PANTHER" id="PTHR43290:SF2">
    <property type="entry name" value="MEVALONATE KINASE"/>
    <property type="match status" value="1"/>
</dbReference>
<evidence type="ECO:0000256" key="21">
    <source>
        <dbReference type="SAM" id="MobiDB-lite"/>
    </source>
</evidence>
<dbReference type="InterPro" id="IPR000277">
    <property type="entry name" value="Cys/Met-Metab_PyrdxlP-dep_enz"/>
</dbReference>
<keyword evidence="6" id="KW-0444">Lipid biosynthesis</keyword>
<evidence type="ECO:0000313" key="24">
    <source>
        <dbReference type="Proteomes" id="UP000235392"/>
    </source>
</evidence>
<evidence type="ECO:0000256" key="1">
    <source>
        <dbReference type="ARBA" id="ARBA00001933"/>
    </source>
</evidence>
<evidence type="ECO:0000256" key="9">
    <source>
        <dbReference type="ARBA" id="ARBA00022741"/>
    </source>
</evidence>
<keyword evidence="13 20" id="KW-0663">Pyridoxal phosphate</keyword>
<evidence type="ECO:0000256" key="5">
    <source>
        <dbReference type="ARBA" id="ARBA00022490"/>
    </source>
</evidence>
<keyword evidence="10" id="KW-0418">Kinase</keyword>
<dbReference type="AlphaFoldDB" id="A0A2N5SQG2"/>
<evidence type="ECO:0000256" key="20">
    <source>
        <dbReference type="RuleBase" id="RU362118"/>
    </source>
</evidence>
<name>A0A2N5SQG2_9BASI</name>
<dbReference type="GO" id="GO:0019346">
    <property type="term" value="P:transsulfuration"/>
    <property type="evidence" value="ECO:0007669"/>
    <property type="project" value="InterPro"/>
</dbReference>
<keyword evidence="17" id="KW-1207">Sterol metabolism</keyword>
<dbReference type="InterPro" id="IPR020568">
    <property type="entry name" value="Ribosomal_Su5_D2-typ_SF"/>
</dbReference>
<evidence type="ECO:0000256" key="17">
    <source>
        <dbReference type="ARBA" id="ARBA00023166"/>
    </source>
</evidence>
<evidence type="ECO:0000256" key="4">
    <source>
        <dbReference type="ARBA" id="ARBA00012103"/>
    </source>
</evidence>
<dbReference type="SUPFAM" id="SSF54211">
    <property type="entry name" value="Ribosomal protein S5 domain 2-like"/>
    <property type="match status" value="1"/>
</dbReference>
<feature type="compositionally biased region" description="Low complexity" evidence="21">
    <location>
        <begin position="466"/>
        <end position="480"/>
    </location>
</feature>
<dbReference type="GO" id="GO:0004496">
    <property type="term" value="F:mevalonate kinase activity"/>
    <property type="evidence" value="ECO:0007669"/>
    <property type="project" value="UniProtKB-EC"/>
</dbReference>
<evidence type="ECO:0000256" key="3">
    <source>
        <dbReference type="ARBA" id="ARBA00006495"/>
    </source>
</evidence>
<dbReference type="Gene3D" id="3.30.70.890">
    <property type="entry name" value="GHMP kinase, C-terminal domain"/>
    <property type="match status" value="1"/>
</dbReference>
<evidence type="ECO:0000256" key="7">
    <source>
        <dbReference type="ARBA" id="ARBA00022679"/>
    </source>
</evidence>
<evidence type="ECO:0000256" key="6">
    <source>
        <dbReference type="ARBA" id="ARBA00022516"/>
    </source>
</evidence>
<dbReference type="GO" id="GO:0016126">
    <property type="term" value="P:sterol biosynthetic process"/>
    <property type="evidence" value="ECO:0007669"/>
    <property type="project" value="UniProtKB-KW"/>
</dbReference>
<dbReference type="GO" id="GO:0005524">
    <property type="term" value="F:ATP binding"/>
    <property type="evidence" value="ECO:0007669"/>
    <property type="project" value="UniProtKB-KW"/>
</dbReference>
<dbReference type="GO" id="GO:0005829">
    <property type="term" value="C:cytosol"/>
    <property type="evidence" value="ECO:0007669"/>
    <property type="project" value="TreeGrafter"/>
</dbReference>
<dbReference type="SUPFAM" id="SSF55060">
    <property type="entry name" value="GHMP Kinase, C-terminal domain"/>
    <property type="match status" value="1"/>
</dbReference>
<dbReference type="Pfam" id="PF01053">
    <property type="entry name" value="Cys_Met_Meta_PP"/>
    <property type="match status" value="1"/>
</dbReference>
<keyword evidence="14" id="KW-0752">Steroid biosynthesis</keyword>
<sequence>MPCLMSHASIDPAVPSCPKLTKDLIRLCVGIEDPDDLLEDLQAALVEAGAIRILDETRVDSGYERLGSLGNPTTLLVSAPGKIILFGEHAVVYGKKQSQQLSIDAVTATLNQDDINVKPSSDGELQVDAQLSQALLAKISGQAESNSLVQAAHAFLYLFMQLATKENRRSQVFTVLRRCRLERAWEIGRAEVESINRWAFLGEKILHGSPSGVDNTVSSFGGAICFQKQLGDDKKQKQLIEHIQGFGAIRILISDTQVPRDTKSLVAGVALRKGNDPQGIQRILDDIEDLTISARESIQDLATTQESRENGAQTPSQDLPAVKRDSIIVKLGDLMARNHALLASLGVSHSQLELVKSITASSDLKTKLTGAGGGGCAITLIPDKFEPEKLSTIMKEIEEKQMKTYETEIGVSGVGVLNNLHHHHELQESIKKIYLTSSLGTLSHALSSSPSHQPLHLGDHQPQTNGAGPSSSSAAAAAAAAGGGGPSHLKIFWSFA</sequence>
<evidence type="ECO:0000256" key="12">
    <source>
        <dbReference type="ARBA" id="ARBA00022842"/>
    </source>
</evidence>
<dbReference type="GO" id="GO:0030170">
    <property type="term" value="F:pyridoxal phosphate binding"/>
    <property type="evidence" value="ECO:0007669"/>
    <property type="project" value="InterPro"/>
</dbReference>
<dbReference type="GO" id="GO:0019287">
    <property type="term" value="P:isopentenyl diphosphate biosynthetic process, mevalonate pathway"/>
    <property type="evidence" value="ECO:0007669"/>
    <property type="project" value="TreeGrafter"/>
</dbReference>
<feature type="compositionally biased region" description="Low complexity" evidence="21">
    <location>
        <begin position="445"/>
        <end position="456"/>
    </location>
</feature>
<keyword evidence="8" id="KW-0479">Metal-binding</keyword>
<keyword evidence="12" id="KW-0460">Magnesium</keyword>
<evidence type="ECO:0000256" key="16">
    <source>
        <dbReference type="ARBA" id="ARBA00023098"/>
    </source>
</evidence>
<feature type="region of interest" description="Disordered" evidence="21">
    <location>
        <begin position="445"/>
        <end position="480"/>
    </location>
</feature>
<evidence type="ECO:0000256" key="14">
    <source>
        <dbReference type="ARBA" id="ARBA00022955"/>
    </source>
</evidence>
<evidence type="ECO:0000256" key="10">
    <source>
        <dbReference type="ARBA" id="ARBA00022777"/>
    </source>
</evidence>
<comment type="caution">
    <text evidence="23">The sequence shown here is derived from an EMBL/GenBank/DDBJ whole genome shotgun (WGS) entry which is preliminary data.</text>
</comment>
<evidence type="ECO:0000256" key="15">
    <source>
        <dbReference type="ARBA" id="ARBA00023011"/>
    </source>
</evidence>